<accession>A0A2J5HNE9</accession>
<dbReference type="OrthoDB" id="5322539at2759"/>
<keyword evidence="2" id="KW-0812">Transmembrane</keyword>
<evidence type="ECO:0000256" key="2">
    <source>
        <dbReference type="SAM" id="Phobius"/>
    </source>
</evidence>
<dbReference type="EMBL" id="KZ559572">
    <property type="protein sequence ID" value="PLN78677.1"/>
    <property type="molecule type" value="Genomic_DNA"/>
</dbReference>
<dbReference type="AlphaFoldDB" id="A0A2J5HNE9"/>
<name>A0A2J5HNE9_9EURO</name>
<feature type="region of interest" description="Disordered" evidence="1">
    <location>
        <begin position="625"/>
        <end position="690"/>
    </location>
</feature>
<evidence type="ECO:0000256" key="1">
    <source>
        <dbReference type="SAM" id="MobiDB-lite"/>
    </source>
</evidence>
<keyword evidence="2" id="KW-1133">Transmembrane helix</keyword>
<sequence>MHSSQKFHHIPLKVLGGNTSQEPINNKQYHRVSQDATANDSIQQCRWGIGYQIPSLMVVPYILGLLIAIAHLLTFQFFDGKYENDPDIPDQAHIMTFATIAATVFSFSIRTTLAAVFTQYFWRLVRLAPLQLGVVETLYILRSNPLLGFQPNVLRHGLLLLAVACQIWLIPIATAFPPSSLTLDSANYVHSDMMDVPTFNPSNMWNGDFKALRDNSLALVNSNPDDGIYPQTPNPDGLWTKPSVSQLAFGTIVNGEVFNGPSPCGGSCSYQMTIDAPYLRCTAKTSPVLNTTSIEEAIYTAHWASGYENGYQPEKGATFRFTNLVSVAAVYQNDEETMLYYKRETFLCVPHRVTYDAFQNYTNNRLTSKATTKSVHPLVDLIDTVQPPAGKSYDEWVHHSQGGDWGPAVTEKVRDANVMTLAVSMLSQLTGKYDSTTFQAGDDEHANDIGRNCWWVYADPDDGIYGYANSTVAHYTPLFIAWNLNLSQGTYKASSLFNLTEGILNEMLLNITLSAIVKYNRWTTRANVTLHDPRQQYHFSRIQRLVVPYFGTLAVVLPFLAAGLWALWTNGVPATDHGFLQILMTTRGSPTVDRLAAGGCLGGEANIPARLKELPVRFGEVVSGSASTTKLNGGSGLRKRKRGLSGSEAGDDRDGSQVRLVPESGGGGGGAAAAAVDDEAESRRPALAGFGTPDEVTGIRRGRSYGVMY</sequence>
<keyword evidence="4" id="KW-1185">Reference proteome</keyword>
<feature type="transmembrane region" description="Helical" evidence="2">
    <location>
        <begin position="94"/>
        <end position="117"/>
    </location>
</feature>
<reference evidence="4" key="1">
    <citation type="submission" date="2017-12" db="EMBL/GenBank/DDBJ databases">
        <authorList>
            <consortium name="DOE Joint Genome Institute"/>
            <person name="Mondo S.J."/>
            <person name="Kjaerbolling I."/>
            <person name="Vesth T.C."/>
            <person name="Frisvad J.C."/>
            <person name="Nybo J.L."/>
            <person name="Theobald S."/>
            <person name="Kuo A."/>
            <person name="Bowyer P."/>
            <person name="Matsuda Y."/>
            <person name="Lyhne E.K."/>
            <person name="Kogle M.E."/>
            <person name="Clum A."/>
            <person name="Lipzen A."/>
            <person name="Salamov A."/>
            <person name="Ngan C.Y."/>
            <person name="Daum C."/>
            <person name="Chiniquy J."/>
            <person name="Barry K."/>
            <person name="LaButti K."/>
            <person name="Haridas S."/>
            <person name="Simmons B.A."/>
            <person name="Magnuson J.K."/>
            <person name="Mortensen U.H."/>
            <person name="Larsen T.O."/>
            <person name="Grigoriev I.V."/>
            <person name="Baker S.E."/>
            <person name="Andersen M.R."/>
            <person name="Nordberg H.P."/>
            <person name="Cantor M.N."/>
            <person name="Hua S.X."/>
        </authorList>
    </citation>
    <scope>NUCLEOTIDE SEQUENCE [LARGE SCALE GENOMIC DNA]</scope>
    <source>
        <strain evidence="4">IBT 19404</strain>
    </source>
</reference>
<evidence type="ECO:0000313" key="4">
    <source>
        <dbReference type="Proteomes" id="UP000235023"/>
    </source>
</evidence>
<keyword evidence="2" id="KW-0472">Membrane</keyword>
<feature type="transmembrane region" description="Helical" evidence="2">
    <location>
        <begin position="546"/>
        <end position="568"/>
    </location>
</feature>
<proteinExistence type="predicted"/>
<dbReference type="Proteomes" id="UP000235023">
    <property type="component" value="Unassembled WGS sequence"/>
</dbReference>
<protein>
    <submittedName>
        <fullName evidence="3">Uncharacterized protein</fullName>
    </submittedName>
</protein>
<dbReference type="PANTHER" id="PTHR35041:SF6">
    <property type="entry name" value="FORMYLMETHIONINE DEFORMYLASE-LIKE PROTEIN-RELATED"/>
    <property type="match status" value="1"/>
</dbReference>
<dbReference type="PANTHER" id="PTHR35041">
    <property type="entry name" value="MEDIATOR OF RNA POLYMERASE II TRANSCRIPTION SUBUNIT 1"/>
    <property type="match status" value="1"/>
</dbReference>
<feature type="transmembrane region" description="Helical" evidence="2">
    <location>
        <begin position="56"/>
        <end position="74"/>
    </location>
</feature>
<evidence type="ECO:0000313" key="3">
    <source>
        <dbReference type="EMBL" id="PLN78677.1"/>
    </source>
</evidence>
<gene>
    <name evidence="3" type="ORF">BDW42DRAFT_187225</name>
</gene>
<organism evidence="3 4">
    <name type="scientific">Aspergillus taichungensis</name>
    <dbReference type="NCBI Taxonomy" id="482145"/>
    <lineage>
        <taxon>Eukaryota</taxon>
        <taxon>Fungi</taxon>
        <taxon>Dikarya</taxon>
        <taxon>Ascomycota</taxon>
        <taxon>Pezizomycotina</taxon>
        <taxon>Eurotiomycetes</taxon>
        <taxon>Eurotiomycetidae</taxon>
        <taxon>Eurotiales</taxon>
        <taxon>Aspergillaceae</taxon>
        <taxon>Aspergillus</taxon>
        <taxon>Aspergillus subgen. Circumdati</taxon>
    </lineage>
</organism>